<accession>A0ABT0E3M5</accession>
<feature type="transmembrane region" description="Helical" evidence="1">
    <location>
        <begin position="63"/>
        <end position="86"/>
    </location>
</feature>
<evidence type="ECO:0000256" key="1">
    <source>
        <dbReference type="SAM" id="Phobius"/>
    </source>
</evidence>
<evidence type="ECO:0000313" key="2">
    <source>
        <dbReference type="EMBL" id="MCK0536421.1"/>
    </source>
</evidence>
<dbReference type="RefSeq" id="WP_246947625.1">
    <property type="nucleotide sequence ID" value="NZ_JALKII010000001.1"/>
</dbReference>
<proteinExistence type="predicted"/>
<evidence type="ECO:0000313" key="3">
    <source>
        <dbReference type="Proteomes" id="UP001165524"/>
    </source>
</evidence>
<dbReference type="EMBL" id="JALKII010000001">
    <property type="protein sequence ID" value="MCK0536421.1"/>
    <property type="molecule type" value="Genomic_DNA"/>
</dbReference>
<dbReference type="Proteomes" id="UP001165524">
    <property type="component" value="Unassembled WGS sequence"/>
</dbReference>
<dbReference type="Pfam" id="PF09656">
    <property type="entry name" value="PGPGW"/>
    <property type="match status" value="1"/>
</dbReference>
<name>A0ABT0E3M5_9GAMM</name>
<reference evidence="2" key="1">
    <citation type="submission" date="2022-04" db="EMBL/GenBank/DDBJ databases">
        <title>Alcanivorax sp. CY1518 draft genome sequence.</title>
        <authorList>
            <person name="Zhao G."/>
            <person name="An M."/>
        </authorList>
    </citation>
    <scope>NUCLEOTIDE SEQUENCE</scope>
    <source>
        <strain evidence="2">CY1518</strain>
    </source>
</reference>
<keyword evidence="3" id="KW-1185">Reference proteome</keyword>
<gene>
    <name evidence="2" type="ORF">MU846_01710</name>
</gene>
<feature type="transmembrane region" description="Helical" evidence="1">
    <location>
        <begin position="92"/>
        <end position="109"/>
    </location>
</feature>
<dbReference type="InterPro" id="IPR019099">
    <property type="entry name" value="Uncharacterised_PGPGW_TM"/>
</dbReference>
<keyword evidence="1" id="KW-0812">Transmembrane</keyword>
<keyword evidence="1" id="KW-1133">Transmembrane helix</keyword>
<organism evidence="2 3">
    <name type="scientific">Alcanivorax quisquiliarum</name>
    <dbReference type="NCBI Taxonomy" id="2933565"/>
    <lineage>
        <taxon>Bacteria</taxon>
        <taxon>Pseudomonadati</taxon>
        <taxon>Pseudomonadota</taxon>
        <taxon>Gammaproteobacteria</taxon>
        <taxon>Oceanospirillales</taxon>
        <taxon>Alcanivoracaceae</taxon>
        <taxon>Alcanivorax</taxon>
    </lineage>
</organism>
<sequence length="152" mass="16691">MPAVTEQSFTSAWAAIAPWVPLLTGLGVIMAIASTIAIPWLIVRMPADYFVTRRKPRLERGPLVTLFWLLRNTLAVLLVLAGIAMLVLPGQGLLTILIGIGISTFPGKYRIERAIMRRAAVYRSANWIRRRAGRIPLQYPAAGDDSGPDTPD</sequence>
<comment type="caution">
    <text evidence="2">The sequence shown here is derived from an EMBL/GenBank/DDBJ whole genome shotgun (WGS) entry which is preliminary data.</text>
</comment>
<keyword evidence="1" id="KW-0472">Membrane</keyword>
<protein>
    <submittedName>
        <fullName evidence="2">PGPGW domain-containing protein</fullName>
    </submittedName>
</protein>
<feature type="transmembrane region" description="Helical" evidence="1">
    <location>
        <begin position="20"/>
        <end position="42"/>
    </location>
</feature>